<evidence type="ECO:0000313" key="1">
    <source>
        <dbReference type="EMBL" id="SYV94252.1"/>
    </source>
</evidence>
<proteinExistence type="predicted"/>
<gene>
    <name evidence="1" type="ORF">NCTC10115_00571</name>
</gene>
<dbReference type="Proteomes" id="UP000260136">
    <property type="component" value="Chromosome"/>
</dbReference>
<organism evidence="1 2">
    <name type="scientific">Mycoplasmoides gallisepticum</name>
    <name type="common">Mycoplasma gallisepticum</name>
    <dbReference type="NCBI Taxonomy" id="2096"/>
    <lineage>
        <taxon>Bacteria</taxon>
        <taxon>Bacillati</taxon>
        <taxon>Mycoplasmatota</taxon>
        <taxon>Mycoplasmoidales</taxon>
        <taxon>Mycoplasmoidaceae</taxon>
        <taxon>Mycoplasmoides</taxon>
    </lineage>
</organism>
<accession>A0A3B0PBL4</accession>
<protein>
    <submittedName>
        <fullName evidence="1">Uncharacterized protein</fullName>
    </submittedName>
</protein>
<sequence length="39" mass="4702">MIEPEVSLMDLDKLTILIEQCVKHAIYYLFDYAKPELEW</sequence>
<reference evidence="2" key="1">
    <citation type="submission" date="2018-06" db="EMBL/GenBank/DDBJ databases">
        <authorList>
            <consortium name="Pathogen Informatics"/>
        </authorList>
    </citation>
    <scope>NUCLEOTIDE SEQUENCE [LARGE SCALE GENOMIC DNA]</scope>
    <source>
        <strain evidence="2">NCTC10115</strain>
    </source>
</reference>
<evidence type="ECO:0000313" key="2">
    <source>
        <dbReference type="Proteomes" id="UP000260136"/>
    </source>
</evidence>
<dbReference type="AlphaFoldDB" id="A0A3B0PBL4"/>
<feature type="non-terminal residue" evidence="1">
    <location>
        <position position="39"/>
    </location>
</feature>
<name>A0A3B0PBL4_MYCGL</name>
<dbReference type="EMBL" id="LS991952">
    <property type="protein sequence ID" value="SYV94252.1"/>
    <property type="molecule type" value="Genomic_DNA"/>
</dbReference>